<accession>A0A1Q5PUI4</accession>
<feature type="domain" description="Nudix hydrolase" evidence="13">
    <location>
        <begin position="9"/>
        <end position="140"/>
    </location>
</feature>
<keyword evidence="6" id="KW-0227">DNA damage</keyword>
<dbReference type="GO" id="GO:0006260">
    <property type="term" value="P:DNA replication"/>
    <property type="evidence" value="ECO:0007669"/>
    <property type="project" value="UniProtKB-KW"/>
</dbReference>
<keyword evidence="7 12" id="KW-0378">Hydrolase</keyword>
<organism evidence="14 15">
    <name type="scientific">Buchananella hordeovulneris</name>
    <dbReference type="NCBI Taxonomy" id="52770"/>
    <lineage>
        <taxon>Bacteria</taxon>
        <taxon>Bacillati</taxon>
        <taxon>Actinomycetota</taxon>
        <taxon>Actinomycetes</taxon>
        <taxon>Actinomycetales</taxon>
        <taxon>Actinomycetaceae</taxon>
        <taxon>Buchananella</taxon>
    </lineage>
</organism>
<dbReference type="GO" id="GO:0006281">
    <property type="term" value="P:DNA repair"/>
    <property type="evidence" value="ECO:0007669"/>
    <property type="project" value="UniProtKB-KW"/>
</dbReference>
<evidence type="ECO:0000259" key="13">
    <source>
        <dbReference type="PROSITE" id="PS51462"/>
    </source>
</evidence>
<dbReference type="PROSITE" id="PS51462">
    <property type="entry name" value="NUDIX"/>
    <property type="match status" value="1"/>
</dbReference>
<dbReference type="InterPro" id="IPR020476">
    <property type="entry name" value="Nudix_hydrolase"/>
</dbReference>
<comment type="cofactor">
    <cofactor evidence="1">
        <name>Mg(2+)</name>
        <dbReference type="ChEBI" id="CHEBI:18420"/>
    </cofactor>
</comment>
<dbReference type="Proteomes" id="UP000185612">
    <property type="component" value="Unassembled WGS sequence"/>
</dbReference>
<dbReference type="InterPro" id="IPR000086">
    <property type="entry name" value="NUDIX_hydrolase_dom"/>
</dbReference>
<dbReference type="InterPro" id="IPR015797">
    <property type="entry name" value="NUDIX_hydrolase-like_dom_sf"/>
</dbReference>
<evidence type="ECO:0000313" key="15">
    <source>
        <dbReference type="Proteomes" id="UP000185612"/>
    </source>
</evidence>
<evidence type="ECO:0000256" key="5">
    <source>
        <dbReference type="ARBA" id="ARBA00022723"/>
    </source>
</evidence>
<keyword evidence="9" id="KW-0234">DNA repair</keyword>
<keyword evidence="15" id="KW-1185">Reference proteome</keyword>
<evidence type="ECO:0000256" key="8">
    <source>
        <dbReference type="ARBA" id="ARBA00022842"/>
    </source>
</evidence>
<keyword evidence="4" id="KW-0235">DNA replication</keyword>
<dbReference type="GO" id="GO:0035539">
    <property type="term" value="F:8-oxo-7,8-dihydrodeoxyguanosine triphosphate pyrophosphatase activity"/>
    <property type="evidence" value="ECO:0007669"/>
    <property type="project" value="UniProtKB-EC"/>
</dbReference>
<comment type="catalytic activity">
    <reaction evidence="10">
        <text>8-oxo-dGTP + H2O = 8-oxo-dGMP + diphosphate + H(+)</text>
        <dbReference type="Rhea" id="RHEA:31575"/>
        <dbReference type="ChEBI" id="CHEBI:15377"/>
        <dbReference type="ChEBI" id="CHEBI:15378"/>
        <dbReference type="ChEBI" id="CHEBI:33019"/>
        <dbReference type="ChEBI" id="CHEBI:63224"/>
        <dbReference type="ChEBI" id="CHEBI:77896"/>
        <dbReference type="EC" id="3.6.1.55"/>
    </reaction>
</comment>
<keyword evidence="5" id="KW-0479">Metal-binding</keyword>
<dbReference type="PANTHER" id="PTHR47707:SF1">
    <property type="entry name" value="NUDIX HYDROLASE FAMILY PROTEIN"/>
    <property type="match status" value="1"/>
</dbReference>
<evidence type="ECO:0000256" key="9">
    <source>
        <dbReference type="ARBA" id="ARBA00023204"/>
    </source>
</evidence>
<dbReference type="PRINTS" id="PR00502">
    <property type="entry name" value="NUDIXFAMILY"/>
</dbReference>
<keyword evidence="3" id="KW-0515">Mutator protein</keyword>
<evidence type="ECO:0000313" key="14">
    <source>
        <dbReference type="EMBL" id="OKL51186.1"/>
    </source>
</evidence>
<dbReference type="FunCoup" id="A0A1Q5PUI4">
    <property type="interactions" value="6"/>
</dbReference>
<gene>
    <name evidence="14" type="ORF">BSZ40_08885</name>
</gene>
<dbReference type="InParanoid" id="A0A1Q5PUI4"/>
<evidence type="ECO:0000256" key="11">
    <source>
        <dbReference type="ARBA" id="ARBA00038905"/>
    </source>
</evidence>
<dbReference type="RefSeq" id="WP_073825402.1">
    <property type="nucleotide sequence ID" value="NZ_MQVS01000009.1"/>
</dbReference>
<dbReference type="AlphaFoldDB" id="A0A1Q5PUI4"/>
<evidence type="ECO:0000256" key="4">
    <source>
        <dbReference type="ARBA" id="ARBA00022705"/>
    </source>
</evidence>
<dbReference type="Pfam" id="PF00293">
    <property type="entry name" value="NUDIX"/>
    <property type="match status" value="1"/>
</dbReference>
<evidence type="ECO:0000256" key="6">
    <source>
        <dbReference type="ARBA" id="ARBA00022763"/>
    </source>
</evidence>
<comment type="caution">
    <text evidence="14">The sequence shown here is derived from an EMBL/GenBank/DDBJ whole genome shotgun (WGS) entry which is preliminary data.</text>
</comment>
<dbReference type="PROSITE" id="PS00893">
    <property type="entry name" value="NUDIX_BOX"/>
    <property type="match status" value="1"/>
</dbReference>
<dbReference type="CDD" id="cd03425">
    <property type="entry name" value="NUDIX_MutT_NudA_like"/>
    <property type="match status" value="1"/>
</dbReference>
<dbReference type="GO" id="GO:0046872">
    <property type="term" value="F:metal ion binding"/>
    <property type="evidence" value="ECO:0007669"/>
    <property type="project" value="UniProtKB-KW"/>
</dbReference>
<dbReference type="EC" id="3.6.1.55" evidence="11"/>
<reference evidence="15" key="1">
    <citation type="submission" date="2016-12" db="EMBL/GenBank/DDBJ databases">
        <authorList>
            <person name="Meng X."/>
        </authorList>
    </citation>
    <scope>NUCLEOTIDE SEQUENCE [LARGE SCALE GENOMIC DNA]</scope>
    <source>
        <strain evidence="15">DSM 20732</strain>
    </source>
</reference>
<dbReference type="OrthoDB" id="9804442at2"/>
<dbReference type="InterPro" id="IPR020084">
    <property type="entry name" value="NUDIX_hydrolase_CS"/>
</dbReference>
<evidence type="ECO:0000256" key="12">
    <source>
        <dbReference type="RuleBase" id="RU003476"/>
    </source>
</evidence>
<dbReference type="PANTHER" id="PTHR47707">
    <property type="entry name" value="8-OXO-DGTP DIPHOSPHATASE"/>
    <property type="match status" value="1"/>
</dbReference>
<evidence type="ECO:0000256" key="10">
    <source>
        <dbReference type="ARBA" id="ARBA00035861"/>
    </source>
</evidence>
<evidence type="ECO:0000256" key="2">
    <source>
        <dbReference type="ARBA" id="ARBA00005582"/>
    </source>
</evidence>
<proteinExistence type="inferred from homology"/>
<name>A0A1Q5PUI4_9ACTO</name>
<protein>
    <recommendedName>
        <fullName evidence="11">8-oxo-dGTP diphosphatase</fullName>
        <ecNumber evidence="11">3.6.1.55</ecNumber>
    </recommendedName>
</protein>
<evidence type="ECO:0000256" key="7">
    <source>
        <dbReference type="ARBA" id="ARBA00022801"/>
    </source>
</evidence>
<dbReference type="GO" id="GO:0008413">
    <property type="term" value="F:8-oxo-7,8-dihydroguanosine triphosphate pyrophosphatase activity"/>
    <property type="evidence" value="ECO:0007669"/>
    <property type="project" value="TreeGrafter"/>
</dbReference>
<dbReference type="Gene3D" id="3.90.79.10">
    <property type="entry name" value="Nucleoside Triphosphate Pyrophosphohydrolase"/>
    <property type="match status" value="1"/>
</dbReference>
<evidence type="ECO:0000256" key="3">
    <source>
        <dbReference type="ARBA" id="ARBA00022457"/>
    </source>
</evidence>
<dbReference type="GO" id="GO:0044716">
    <property type="term" value="F:8-oxo-GDP phosphatase activity"/>
    <property type="evidence" value="ECO:0007669"/>
    <property type="project" value="TreeGrafter"/>
</dbReference>
<sequence length="146" mass="15483">MPTREEPAGPGLVVAAAVFRAGRLLAAQRSYPPALRGQWELPGGKVEPGEEPVAGLARELREELGLAIRIGEEVRPPDAGEKPGWPILGGRRMRVWLAAPLSEATPGDDHLAVRWVGPGEWQELAWLAPNVPIVAAAFAQQPPGGG</sequence>
<evidence type="ECO:0000256" key="1">
    <source>
        <dbReference type="ARBA" id="ARBA00001946"/>
    </source>
</evidence>
<keyword evidence="8" id="KW-0460">Magnesium</keyword>
<dbReference type="EMBL" id="MQVS01000009">
    <property type="protein sequence ID" value="OKL51186.1"/>
    <property type="molecule type" value="Genomic_DNA"/>
</dbReference>
<dbReference type="SUPFAM" id="SSF55811">
    <property type="entry name" value="Nudix"/>
    <property type="match status" value="1"/>
</dbReference>
<dbReference type="GO" id="GO:0044715">
    <property type="term" value="F:8-oxo-dGDP phosphatase activity"/>
    <property type="evidence" value="ECO:0007669"/>
    <property type="project" value="TreeGrafter"/>
</dbReference>
<dbReference type="InterPro" id="IPR047127">
    <property type="entry name" value="MutT-like"/>
</dbReference>
<comment type="similarity">
    <text evidence="2 12">Belongs to the Nudix hydrolase family.</text>
</comment>
<dbReference type="STRING" id="52770.BSZ40_08885"/>